<dbReference type="PANTHER" id="PTHR43690:SF17">
    <property type="entry name" value="PROTEIN YHJJ"/>
    <property type="match status" value="1"/>
</dbReference>
<evidence type="ECO:0000256" key="3">
    <source>
        <dbReference type="ARBA" id="ARBA00022670"/>
    </source>
</evidence>
<dbReference type="GO" id="GO:0046872">
    <property type="term" value="F:metal ion binding"/>
    <property type="evidence" value="ECO:0007669"/>
    <property type="project" value="UniProtKB-KW"/>
</dbReference>
<evidence type="ECO:0000256" key="1">
    <source>
        <dbReference type="ARBA" id="ARBA00001947"/>
    </source>
</evidence>
<dbReference type="GO" id="GO:0006508">
    <property type="term" value="P:proteolysis"/>
    <property type="evidence" value="ECO:0007669"/>
    <property type="project" value="UniProtKB-KW"/>
</dbReference>
<reference evidence="12 13" key="1">
    <citation type="submission" date="2016-11" db="EMBL/GenBank/DDBJ databases">
        <title>Mixed transmission modes and dynamic genome evolution in an obligate animal-bacterial symbiosis.</title>
        <authorList>
            <person name="Russell S.L."/>
            <person name="Corbett-Detig R.B."/>
            <person name="Cavanaugh C.M."/>
        </authorList>
    </citation>
    <scope>NUCLEOTIDE SEQUENCE [LARGE SCALE GENOMIC DNA]</scope>
    <source>
        <strain evidence="12">Se-Cadez</strain>
    </source>
</reference>
<dbReference type="Gene3D" id="3.30.830.10">
    <property type="entry name" value="Metalloenzyme, LuxS/M16 peptidase-like"/>
    <property type="match status" value="2"/>
</dbReference>
<keyword evidence="6" id="KW-0862">Zinc</keyword>
<protein>
    <submittedName>
        <fullName evidence="12">Peptidase M16</fullName>
    </submittedName>
</protein>
<keyword evidence="9" id="KW-0732">Signal</keyword>
<evidence type="ECO:0000259" key="11">
    <source>
        <dbReference type="Pfam" id="PF05193"/>
    </source>
</evidence>
<comment type="similarity">
    <text evidence="2 8">Belongs to the peptidase M16 family.</text>
</comment>
<dbReference type="Proteomes" id="UP000190896">
    <property type="component" value="Unassembled WGS sequence"/>
</dbReference>
<keyword evidence="13" id="KW-1185">Reference proteome</keyword>
<feature type="domain" description="Peptidase M16 C-terminal" evidence="11">
    <location>
        <begin position="189"/>
        <end position="368"/>
    </location>
</feature>
<dbReference type="PROSITE" id="PS00143">
    <property type="entry name" value="INSULINASE"/>
    <property type="match status" value="1"/>
</dbReference>
<dbReference type="Pfam" id="PF05193">
    <property type="entry name" value="Peptidase_M16_C"/>
    <property type="match status" value="1"/>
</dbReference>
<proteinExistence type="inferred from homology"/>
<dbReference type="InterPro" id="IPR011249">
    <property type="entry name" value="Metalloenz_LuxS/M16"/>
</dbReference>
<dbReference type="PANTHER" id="PTHR43690">
    <property type="entry name" value="NARDILYSIN"/>
    <property type="match status" value="1"/>
</dbReference>
<dbReference type="Pfam" id="PF00675">
    <property type="entry name" value="Peptidase_M16"/>
    <property type="match status" value="1"/>
</dbReference>
<dbReference type="SUPFAM" id="SSF63411">
    <property type="entry name" value="LuxS/MPP-like metallohydrolase"/>
    <property type="match status" value="2"/>
</dbReference>
<keyword evidence="5" id="KW-0378">Hydrolase</keyword>
<evidence type="ECO:0000256" key="7">
    <source>
        <dbReference type="ARBA" id="ARBA00023049"/>
    </source>
</evidence>
<keyword evidence="4" id="KW-0479">Metal-binding</keyword>
<dbReference type="RefSeq" id="WP_078487392.1">
    <property type="nucleotide sequence ID" value="NZ_MPRJ01000046.1"/>
</dbReference>
<dbReference type="AlphaFoldDB" id="A0A1T2KTU6"/>
<comment type="caution">
    <text evidence="12">The sequence shown here is derived from an EMBL/GenBank/DDBJ whole genome shotgun (WGS) entry which is preliminary data.</text>
</comment>
<feature type="signal peptide" evidence="9">
    <location>
        <begin position="1"/>
        <end position="18"/>
    </location>
</feature>
<feature type="chain" id="PRO_5013363737" evidence="9">
    <location>
        <begin position="19"/>
        <end position="455"/>
    </location>
</feature>
<evidence type="ECO:0000256" key="5">
    <source>
        <dbReference type="ARBA" id="ARBA00022801"/>
    </source>
</evidence>
<evidence type="ECO:0000313" key="12">
    <source>
        <dbReference type="EMBL" id="OOZ36288.1"/>
    </source>
</evidence>
<gene>
    <name evidence="12" type="ORF">BOW51_07890</name>
</gene>
<keyword evidence="3" id="KW-0645">Protease</keyword>
<evidence type="ECO:0000256" key="8">
    <source>
        <dbReference type="RuleBase" id="RU004447"/>
    </source>
</evidence>
<feature type="domain" description="Peptidase M16 N-terminal" evidence="10">
    <location>
        <begin position="32"/>
        <end position="178"/>
    </location>
</feature>
<comment type="cofactor">
    <cofactor evidence="1">
        <name>Zn(2+)</name>
        <dbReference type="ChEBI" id="CHEBI:29105"/>
    </cofactor>
</comment>
<dbReference type="OrthoDB" id="9811314at2"/>
<evidence type="ECO:0000256" key="9">
    <source>
        <dbReference type="SAM" id="SignalP"/>
    </source>
</evidence>
<organism evidence="12 13">
    <name type="scientific">Solemya velesiana gill symbiont</name>
    <dbReference type="NCBI Taxonomy" id="1918948"/>
    <lineage>
        <taxon>Bacteria</taxon>
        <taxon>Pseudomonadati</taxon>
        <taxon>Pseudomonadota</taxon>
        <taxon>Gammaproteobacteria</taxon>
        <taxon>sulfur-oxidizing symbionts</taxon>
    </lineage>
</organism>
<evidence type="ECO:0000256" key="6">
    <source>
        <dbReference type="ARBA" id="ARBA00022833"/>
    </source>
</evidence>
<sequence>MRSVFAALLFLTATAVVAQGEVHEFRLDNGLKVIVKEDHGAPIAVSQVWYRVGSSYEPDGVTGVSHVLEHMMFKGTKSHPPGEFSRIIAANGGDENAFTGRDYTAYYQKISADRLEVSFELEADRMRNLTLPEGEFLKELEVVKEERRLRTEDKPTSLTYEQFNALAYNSLPYGNPVIGWMNDLNNMEVGDLSEWYRLWYAPNNATLVVVGDVQPQQVHALAKKYFGPLKAEDTPKTKPLREPPQRGMARSVVKVPAKEPYLIMGFKTPVLNSTDAEWEPYALEMLVAILDGGDSARISRNLVRGQEIAVSAGVSYSAFSRLPGMLLMDGTPAKGKSMQELEKALLAEIELIKNEPVSQQELDRVKAQVVAEQIYDLDSVYYQAMQIGILETIGLGWPLLDQYVDKIKAVTPEQVQAVARKYLNQDQLTVTVLEPLPLSAGNSTTAAMRGNSHGR</sequence>
<name>A0A1T2KTU6_9GAMM</name>
<evidence type="ECO:0000256" key="2">
    <source>
        <dbReference type="ARBA" id="ARBA00007261"/>
    </source>
</evidence>
<keyword evidence="7" id="KW-0482">Metalloprotease</keyword>
<evidence type="ECO:0000259" key="10">
    <source>
        <dbReference type="Pfam" id="PF00675"/>
    </source>
</evidence>
<dbReference type="EMBL" id="MPRJ01000046">
    <property type="protein sequence ID" value="OOZ36288.1"/>
    <property type="molecule type" value="Genomic_DNA"/>
</dbReference>
<dbReference type="InterPro" id="IPR050626">
    <property type="entry name" value="Peptidase_M16"/>
</dbReference>
<dbReference type="GO" id="GO:0004222">
    <property type="term" value="F:metalloendopeptidase activity"/>
    <property type="evidence" value="ECO:0007669"/>
    <property type="project" value="InterPro"/>
</dbReference>
<evidence type="ECO:0000256" key="4">
    <source>
        <dbReference type="ARBA" id="ARBA00022723"/>
    </source>
</evidence>
<evidence type="ECO:0000313" key="13">
    <source>
        <dbReference type="Proteomes" id="UP000190896"/>
    </source>
</evidence>
<dbReference type="InterPro" id="IPR007863">
    <property type="entry name" value="Peptidase_M16_C"/>
</dbReference>
<accession>A0A1T2KTU6</accession>
<dbReference type="InterPro" id="IPR001431">
    <property type="entry name" value="Pept_M16_Zn_BS"/>
</dbReference>
<dbReference type="InterPro" id="IPR011765">
    <property type="entry name" value="Pept_M16_N"/>
</dbReference>